<dbReference type="AlphaFoldDB" id="A0A830HII2"/>
<reference evidence="2" key="1">
    <citation type="submission" date="2020-10" db="EMBL/GenBank/DDBJ databases">
        <title>Unveiling of a novel bifunctional photoreceptor, Dualchrome1, isolated from a cosmopolitan green alga.</title>
        <authorList>
            <person name="Suzuki S."/>
            <person name="Kawachi M."/>
        </authorList>
    </citation>
    <scope>NUCLEOTIDE SEQUENCE</scope>
    <source>
        <strain evidence="2">NIES 2893</strain>
    </source>
</reference>
<proteinExistence type="predicted"/>
<name>A0A830HII2_9CHLO</name>
<feature type="region of interest" description="Disordered" evidence="1">
    <location>
        <begin position="1"/>
        <end position="21"/>
    </location>
</feature>
<comment type="caution">
    <text evidence="2">The sequence shown here is derived from an EMBL/GenBank/DDBJ whole genome shotgun (WGS) entry which is preliminary data.</text>
</comment>
<accession>A0A830HII2</accession>
<gene>
    <name evidence="2" type="ORF">PPROV_000536700</name>
</gene>
<protein>
    <submittedName>
        <fullName evidence="2">Uncharacterized protein</fullName>
    </submittedName>
</protein>
<organism evidence="2 3">
    <name type="scientific">Pycnococcus provasolii</name>
    <dbReference type="NCBI Taxonomy" id="41880"/>
    <lineage>
        <taxon>Eukaryota</taxon>
        <taxon>Viridiplantae</taxon>
        <taxon>Chlorophyta</taxon>
        <taxon>Pseudoscourfieldiophyceae</taxon>
        <taxon>Pseudoscourfieldiales</taxon>
        <taxon>Pycnococcaceae</taxon>
        <taxon>Pycnococcus</taxon>
    </lineage>
</organism>
<sequence length="122" mass="14022">MPKRHRERDNTPLGPLTGAQIEQLVRTRSGEGSSARIAFAPERPPLTVTQHQQQQFQQYNQHQLQLQQYHQQQQQFHQTVQQAQQVQQFPFPVASVQPQQQTVGPGAQQAPWQNLNPTFFGC</sequence>
<evidence type="ECO:0000313" key="2">
    <source>
        <dbReference type="EMBL" id="GHP06622.1"/>
    </source>
</evidence>
<keyword evidence="3" id="KW-1185">Reference proteome</keyword>
<evidence type="ECO:0000313" key="3">
    <source>
        <dbReference type="Proteomes" id="UP000660262"/>
    </source>
</evidence>
<dbReference type="EMBL" id="BNJQ01000013">
    <property type="protein sequence ID" value="GHP06622.1"/>
    <property type="molecule type" value="Genomic_DNA"/>
</dbReference>
<evidence type="ECO:0000256" key="1">
    <source>
        <dbReference type="SAM" id="MobiDB-lite"/>
    </source>
</evidence>
<dbReference type="Proteomes" id="UP000660262">
    <property type="component" value="Unassembled WGS sequence"/>
</dbReference>